<evidence type="ECO:0000313" key="3">
    <source>
        <dbReference type="Proteomes" id="UP000276741"/>
    </source>
</evidence>
<sequence>MKEVLREVGMTGGGREMASRMAQFMNHRTREIGEETFVTFMTYHAKVRKEQGKIVTYSMYLALGVDFEASPCSTSP</sequence>
<keyword evidence="3" id="KW-1185">Reference proteome</keyword>
<gene>
    <name evidence="2" type="ORF">GCM10007116_08220</name>
    <name evidence="1" type="ORF">HS1genome_1876</name>
</gene>
<dbReference type="EMBL" id="AP018553">
    <property type="protein sequence ID" value="BBD73487.1"/>
    <property type="molecule type" value="Genomic_DNA"/>
</dbReference>
<name>A0A348B5N5_9CREN</name>
<dbReference type="Proteomes" id="UP000276741">
    <property type="component" value="Chromosome"/>
</dbReference>
<accession>A0A348B5N5</accession>
<dbReference type="EMBL" id="BMQS01000006">
    <property type="protein sequence ID" value="GGT92799.1"/>
    <property type="molecule type" value="Genomic_DNA"/>
</dbReference>
<evidence type="ECO:0000313" key="2">
    <source>
        <dbReference type="EMBL" id="GGT92799.1"/>
    </source>
</evidence>
<proteinExistence type="predicted"/>
<reference evidence="2" key="1">
    <citation type="journal article" date="2014" name="Int. J. Syst. Evol. Microbiol.">
        <title>Complete genome sequence of Corynebacterium casei LMG S-19264T (=DSM 44701T), isolated from a smear-ripened cheese.</title>
        <authorList>
            <consortium name="US DOE Joint Genome Institute (JGI-PGF)"/>
            <person name="Walter F."/>
            <person name="Albersmeier A."/>
            <person name="Kalinowski J."/>
            <person name="Ruckert C."/>
        </authorList>
    </citation>
    <scope>NUCLEOTIDE SEQUENCE</scope>
    <source>
        <strain evidence="2">JCM 31740</strain>
    </source>
</reference>
<reference evidence="1" key="3">
    <citation type="journal article" date="2019" name="BMC Res. Notes">
        <title>Complete genome sequence of the Sulfodiicoccus acidiphilus strain HS-1T, the first crenarchaeon that lacks polB3, isolated from an acidic hot spring in Ohwaku-dani, Hakone, Japan.</title>
        <authorList>
            <person name="Sakai H.D."/>
            <person name="Kurosawa N."/>
        </authorList>
    </citation>
    <scope>NUCLEOTIDE SEQUENCE</scope>
    <source>
        <strain evidence="1">HS-1</strain>
    </source>
</reference>
<dbReference type="AlphaFoldDB" id="A0A348B5N5"/>
<reference evidence="3" key="2">
    <citation type="submission" date="2018-04" db="EMBL/GenBank/DDBJ databases">
        <title>Complete genome sequence of Sulfodiicoccus acidiphilus strain HS-1.</title>
        <authorList>
            <person name="Sakai H.D."/>
            <person name="Kurosawa N."/>
        </authorList>
    </citation>
    <scope>NUCLEOTIDE SEQUENCE [LARGE SCALE GENOMIC DNA]</scope>
    <source>
        <strain evidence="3">HS-1</strain>
    </source>
</reference>
<protein>
    <submittedName>
        <fullName evidence="1">Uncharacterized protein</fullName>
    </submittedName>
</protein>
<dbReference type="Proteomes" id="UP000616143">
    <property type="component" value="Unassembled WGS sequence"/>
</dbReference>
<organism evidence="1 3">
    <name type="scientific">Sulfodiicoccus acidiphilus</name>
    <dbReference type="NCBI Taxonomy" id="1670455"/>
    <lineage>
        <taxon>Archaea</taxon>
        <taxon>Thermoproteota</taxon>
        <taxon>Thermoprotei</taxon>
        <taxon>Sulfolobales</taxon>
        <taxon>Sulfolobaceae</taxon>
        <taxon>Sulfodiicoccus</taxon>
    </lineage>
</organism>
<dbReference type="KEGG" id="sacd:HS1genome_1876"/>
<reference evidence="2" key="4">
    <citation type="submission" date="2020-09" db="EMBL/GenBank/DDBJ databases">
        <authorList>
            <person name="Sun Q."/>
            <person name="Ohkuma M."/>
        </authorList>
    </citation>
    <scope>NUCLEOTIDE SEQUENCE</scope>
    <source>
        <strain evidence="2">JCM 31740</strain>
    </source>
</reference>
<evidence type="ECO:0000313" key="1">
    <source>
        <dbReference type="EMBL" id="BBD73487.1"/>
    </source>
</evidence>